<name>A0A837P9Z8_LACPN</name>
<evidence type="ECO:0000256" key="1">
    <source>
        <dbReference type="SAM" id="Phobius"/>
    </source>
</evidence>
<dbReference type="AlphaFoldDB" id="A0A837P9Z8"/>
<dbReference type="Proteomes" id="UP000050511">
    <property type="component" value="Unassembled WGS sequence"/>
</dbReference>
<accession>A0A837P9Z8</accession>
<dbReference type="EMBL" id="LKLZ01000003">
    <property type="protein sequence ID" value="KPN44459.1"/>
    <property type="molecule type" value="Genomic_DNA"/>
</dbReference>
<proteinExistence type="predicted"/>
<keyword evidence="1" id="KW-0812">Transmembrane</keyword>
<feature type="transmembrane region" description="Helical" evidence="1">
    <location>
        <begin position="28"/>
        <end position="49"/>
    </location>
</feature>
<organism evidence="2 3">
    <name type="scientific">Lactiplantibacillus plantarum WJL</name>
    <dbReference type="NCBI Taxonomy" id="1350466"/>
    <lineage>
        <taxon>Bacteria</taxon>
        <taxon>Bacillati</taxon>
        <taxon>Bacillota</taxon>
        <taxon>Bacilli</taxon>
        <taxon>Lactobacillales</taxon>
        <taxon>Lactobacillaceae</taxon>
        <taxon>Lactiplantibacillus</taxon>
    </lineage>
</organism>
<keyword evidence="1" id="KW-0472">Membrane</keyword>
<protein>
    <submittedName>
        <fullName evidence="2">Putative membrane protein</fullName>
    </submittedName>
</protein>
<comment type="caution">
    <text evidence="2">The sequence shown here is derived from an EMBL/GenBank/DDBJ whole genome shotgun (WGS) entry which is preliminary data.</text>
</comment>
<sequence length="58" mass="6264">MITAVITVGLGCWGYALGKRNKLNLLGSVIPVGYFILRLVFALVLGAGVREVIARFSR</sequence>
<gene>
    <name evidence="2" type="ORF">WJL_1538</name>
</gene>
<reference evidence="2 3" key="1">
    <citation type="submission" date="2015-10" db="EMBL/GenBank/DDBJ databases">
        <title>Resequencing of Lactobacillus plantarum WJL strain genome.</title>
        <authorList>
            <person name="Martino M.E."/>
        </authorList>
    </citation>
    <scope>NUCLEOTIDE SEQUENCE [LARGE SCALE GENOMIC DNA]</scope>
    <source>
        <strain evidence="2 3">WJL</strain>
    </source>
</reference>
<evidence type="ECO:0000313" key="2">
    <source>
        <dbReference type="EMBL" id="KPN44459.1"/>
    </source>
</evidence>
<keyword evidence="1" id="KW-1133">Transmembrane helix</keyword>
<evidence type="ECO:0000313" key="3">
    <source>
        <dbReference type="Proteomes" id="UP000050511"/>
    </source>
</evidence>